<keyword evidence="5 7" id="KW-1133">Transmembrane helix</keyword>
<evidence type="ECO:0000256" key="6">
    <source>
        <dbReference type="ARBA" id="ARBA00023136"/>
    </source>
</evidence>
<feature type="transmembrane region" description="Helical" evidence="7">
    <location>
        <begin position="20"/>
        <end position="43"/>
    </location>
</feature>
<keyword evidence="10" id="KW-1185">Reference proteome</keyword>
<comment type="subcellular location">
    <subcellularLocation>
        <location evidence="1">Cell membrane</location>
        <topology evidence="1">Multi-pass membrane protein</topology>
    </subcellularLocation>
</comment>
<dbReference type="PROSITE" id="PS50850">
    <property type="entry name" value="MFS"/>
    <property type="match status" value="1"/>
</dbReference>
<feature type="transmembrane region" description="Helical" evidence="7">
    <location>
        <begin position="324"/>
        <end position="353"/>
    </location>
</feature>
<evidence type="ECO:0000256" key="7">
    <source>
        <dbReference type="SAM" id="Phobius"/>
    </source>
</evidence>
<dbReference type="Pfam" id="PF07690">
    <property type="entry name" value="MFS_1"/>
    <property type="match status" value="1"/>
</dbReference>
<dbReference type="GO" id="GO:0005886">
    <property type="term" value="C:plasma membrane"/>
    <property type="evidence" value="ECO:0007669"/>
    <property type="project" value="UniProtKB-SubCell"/>
</dbReference>
<evidence type="ECO:0000313" key="10">
    <source>
        <dbReference type="Proteomes" id="UP000286974"/>
    </source>
</evidence>
<gene>
    <name evidence="9" type="ORF">NBRC111893_2055</name>
</gene>
<feature type="transmembrane region" description="Helical" evidence="7">
    <location>
        <begin position="112"/>
        <end position="129"/>
    </location>
</feature>
<evidence type="ECO:0000256" key="2">
    <source>
        <dbReference type="ARBA" id="ARBA00022448"/>
    </source>
</evidence>
<keyword evidence="3" id="KW-1003">Cell membrane</keyword>
<dbReference type="AlphaFoldDB" id="A0A401FNE4"/>
<dbReference type="NCBIfam" id="TIGR00711">
    <property type="entry name" value="efflux_EmrB"/>
    <property type="match status" value="1"/>
</dbReference>
<proteinExistence type="predicted"/>
<evidence type="ECO:0000256" key="5">
    <source>
        <dbReference type="ARBA" id="ARBA00022989"/>
    </source>
</evidence>
<dbReference type="InterPro" id="IPR004638">
    <property type="entry name" value="EmrB-like"/>
</dbReference>
<dbReference type="GO" id="GO:0022857">
    <property type="term" value="F:transmembrane transporter activity"/>
    <property type="evidence" value="ECO:0007669"/>
    <property type="project" value="InterPro"/>
</dbReference>
<protein>
    <submittedName>
        <fullName evidence="9">Permeases of the major facilitator superfamily</fullName>
    </submittedName>
</protein>
<keyword evidence="6 7" id="KW-0472">Membrane</keyword>
<feature type="domain" description="Major facilitator superfamily (MFS) profile" evidence="8">
    <location>
        <begin position="1"/>
        <end position="358"/>
    </location>
</feature>
<dbReference type="InterPro" id="IPR011701">
    <property type="entry name" value="MFS"/>
</dbReference>
<keyword evidence="4 7" id="KW-0812">Transmembrane</keyword>
<evidence type="ECO:0000256" key="1">
    <source>
        <dbReference type="ARBA" id="ARBA00004651"/>
    </source>
</evidence>
<reference evidence="9 10" key="1">
    <citation type="submission" date="2017-11" db="EMBL/GenBank/DDBJ databases">
        <title>Draft Genome Sequence of Lactobacillus curieae NBRC 111893 isolated from Koso, a Japanese sugar-Vegetable Fermented Beverage.</title>
        <authorList>
            <person name="Chiou T.Y."/>
            <person name="Oshima K."/>
            <person name="Suda W."/>
            <person name="Hattori M."/>
            <person name="Takahashi T."/>
        </authorList>
    </citation>
    <scope>NUCLEOTIDE SEQUENCE [LARGE SCALE GENOMIC DNA]</scope>
    <source>
        <strain evidence="9 10">NBRC111893</strain>
    </source>
</reference>
<evidence type="ECO:0000313" key="9">
    <source>
        <dbReference type="EMBL" id="GAY73909.1"/>
    </source>
</evidence>
<dbReference type="InterPro" id="IPR020846">
    <property type="entry name" value="MFS_dom"/>
</dbReference>
<dbReference type="PANTHER" id="PTHR42718">
    <property type="entry name" value="MAJOR FACILITATOR SUPERFAMILY MULTIDRUG TRANSPORTER MFSC"/>
    <property type="match status" value="1"/>
</dbReference>
<dbReference type="SUPFAM" id="SSF103473">
    <property type="entry name" value="MFS general substrate transporter"/>
    <property type="match status" value="2"/>
</dbReference>
<dbReference type="Gene3D" id="1.20.1250.20">
    <property type="entry name" value="MFS general substrate transporter like domains"/>
    <property type="match status" value="1"/>
</dbReference>
<organism evidence="9 10">
    <name type="scientific">Lentilactobacillus kosonis</name>
    <dbReference type="NCBI Taxonomy" id="2810561"/>
    <lineage>
        <taxon>Bacteria</taxon>
        <taxon>Bacillati</taxon>
        <taxon>Bacillota</taxon>
        <taxon>Bacilli</taxon>
        <taxon>Lactobacillales</taxon>
        <taxon>Lactobacillaceae</taxon>
        <taxon>Lentilactobacillus</taxon>
    </lineage>
</organism>
<feature type="transmembrane region" description="Helical" evidence="7">
    <location>
        <begin position="186"/>
        <end position="203"/>
    </location>
</feature>
<feature type="transmembrane region" description="Helical" evidence="7">
    <location>
        <begin position="81"/>
        <end position="100"/>
    </location>
</feature>
<accession>A0A401FNE4</accession>
<dbReference type="InterPro" id="IPR036259">
    <property type="entry name" value="MFS_trans_sf"/>
</dbReference>
<feature type="transmembrane region" description="Helical" evidence="7">
    <location>
        <begin position="50"/>
        <end position="69"/>
    </location>
</feature>
<dbReference type="EMBL" id="BEXA01000005">
    <property type="protein sequence ID" value="GAY73909.1"/>
    <property type="molecule type" value="Genomic_DNA"/>
</dbReference>
<sequence length="367" mass="39082">MPLAQTVNLSIFPPEKRGTIMGILGLAMGMAPAIGPTLSGFIIDSYSWRMLFGILIPFIVLVIIVAFFTVKTVIPTSKSALDWWSAALSTVGFGSMLYGFSEVGDKGWTDPLVISTIIVGIIIVAFFVMRQLKSEHPFLNLSVFKTRTFSLTTALSAIVNIAMVGVEMVLPIYLQTIRGDSALQSGLTLLPGALMIGVMSPITGRIFDRIGAKRLAITGLTLLTLGTIPFLFLTKETPLLFLIVTYAVRMVGVAMTLMPVTTSGMNALPLSLVSHATAVNNTVRQVASSMGTAILISVLSNVTKNSMPGKSLLSSMPLLYKDHAINAVLSGYAAAFTIAVLFSAIGLVLAFFLNDKNTVNPLAGGEK</sequence>
<name>A0A401FNE4_9LACO</name>
<dbReference type="STRING" id="1138822.PL11_001075"/>
<dbReference type="Proteomes" id="UP000286974">
    <property type="component" value="Unassembled WGS sequence"/>
</dbReference>
<comment type="caution">
    <text evidence="9">The sequence shown here is derived from an EMBL/GenBank/DDBJ whole genome shotgun (WGS) entry which is preliminary data.</text>
</comment>
<evidence type="ECO:0000259" key="8">
    <source>
        <dbReference type="PROSITE" id="PS50850"/>
    </source>
</evidence>
<dbReference type="PANTHER" id="PTHR42718:SF24">
    <property type="entry name" value="MAJOR FACILITATOR SUPERFAMILY (MFS) PROFILE DOMAIN-CONTAINING PROTEIN"/>
    <property type="match status" value="1"/>
</dbReference>
<dbReference type="Gene3D" id="1.20.1720.10">
    <property type="entry name" value="Multidrug resistance protein D"/>
    <property type="match status" value="1"/>
</dbReference>
<feature type="transmembrane region" description="Helical" evidence="7">
    <location>
        <begin position="215"/>
        <end position="233"/>
    </location>
</feature>
<feature type="transmembrane region" description="Helical" evidence="7">
    <location>
        <begin position="240"/>
        <end position="262"/>
    </location>
</feature>
<keyword evidence="2" id="KW-0813">Transport</keyword>
<feature type="transmembrane region" description="Helical" evidence="7">
    <location>
        <begin position="149"/>
        <end position="174"/>
    </location>
</feature>
<evidence type="ECO:0000256" key="3">
    <source>
        <dbReference type="ARBA" id="ARBA00022475"/>
    </source>
</evidence>
<evidence type="ECO:0000256" key="4">
    <source>
        <dbReference type="ARBA" id="ARBA00022692"/>
    </source>
</evidence>